<keyword evidence="5 9" id="KW-0812">Transmembrane</keyword>
<accession>A0A2R8BT00</accession>
<keyword evidence="8" id="KW-0406">Ion transport</keyword>
<evidence type="ECO:0000256" key="5">
    <source>
        <dbReference type="ARBA" id="ARBA00022692"/>
    </source>
</evidence>
<evidence type="ECO:0000256" key="2">
    <source>
        <dbReference type="ARBA" id="ARBA00009212"/>
    </source>
</evidence>
<proteinExistence type="inferred from homology"/>
<evidence type="ECO:0000256" key="8">
    <source>
        <dbReference type="PIRNR" id="PIRNR028784"/>
    </source>
</evidence>
<dbReference type="RefSeq" id="WP_181375703.1">
    <property type="nucleotide sequence ID" value="NZ_ONZF01000002.1"/>
</dbReference>
<keyword evidence="3 8" id="KW-0813">Transport</keyword>
<evidence type="ECO:0000256" key="4">
    <source>
        <dbReference type="ARBA" id="ARBA00022475"/>
    </source>
</evidence>
<gene>
    <name evidence="10" type="primary">mrpF</name>
    <name evidence="10" type="ORF">PAA8504_01081</name>
</gene>
<name>A0A2R8BT00_9RHOB</name>
<evidence type="ECO:0000256" key="7">
    <source>
        <dbReference type="ARBA" id="ARBA00023136"/>
    </source>
</evidence>
<dbReference type="NCBIfam" id="NF004812">
    <property type="entry name" value="PRK06161.1"/>
    <property type="match status" value="1"/>
</dbReference>
<comment type="subcellular location">
    <subcellularLocation>
        <location evidence="1 8">Cell membrane</location>
        <topology evidence="1 8">Multi-pass membrane protein</topology>
    </subcellularLocation>
</comment>
<dbReference type="GO" id="GO:0005886">
    <property type="term" value="C:plasma membrane"/>
    <property type="evidence" value="ECO:0007669"/>
    <property type="project" value="UniProtKB-SubCell"/>
</dbReference>
<keyword evidence="8" id="KW-0050">Antiport</keyword>
<reference evidence="10 11" key="1">
    <citation type="submission" date="2018-03" db="EMBL/GenBank/DDBJ databases">
        <authorList>
            <person name="Keele B.F."/>
        </authorList>
    </citation>
    <scope>NUCLEOTIDE SEQUENCE [LARGE SCALE GENOMIC DNA]</scope>
    <source>
        <strain evidence="10 11">CECT 8504</strain>
    </source>
</reference>
<comment type="similarity">
    <text evidence="2 8">Belongs to the CPA3 antiporters (TC 2.A.63) subunit F family.</text>
</comment>
<keyword evidence="4 8" id="KW-1003">Cell membrane</keyword>
<dbReference type="EMBL" id="ONZF01000002">
    <property type="protein sequence ID" value="SPJ23271.1"/>
    <property type="molecule type" value="Genomic_DNA"/>
</dbReference>
<dbReference type="PIRSF" id="PIRSF028784">
    <property type="entry name" value="MrpF"/>
    <property type="match status" value="1"/>
</dbReference>
<evidence type="ECO:0000256" key="3">
    <source>
        <dbReference type="ARBA" id="ARBA00022448"/>
    </source>
</evidence>
<dbReference type="AlphaFoldDB" id="A0A2R8BT00"/>
<protein>
    <submittedName>
        <fullName evidence="10">Na(+)/H(+) antiporter subunit F</fullName>
    </submittedName>
</protein>
<keyword evidence="6 9" id="KW-1133">Transmembrane helix</keyword>
<dbReference type="PANTHER" id="PTHR34702">
    <property type="entry name" value="NA(+)/H(+) ANTIPORTER SUBUNIT F1"/>
    <property type="match status" value="1"/>
</dbReference>
<evidence type="ECO:0000256" key="1">
    <source>
        <dbReference type="ARBA" id="ARBA00004651"/>
    </source>
</evidence>
<dbReference type="Pfam" id="PF04066">
    <property type="entry name" value="MrpF_PhaF"/>
    <property type="match status" value="1"/>
</dbReference>
<dbReference type="PANTHER" id="PTHR34702:SF1">
    <property type="entry name" value="NA(+)_H(+) ANTIPORTER SUBUNIT F"/>
    <property type="match status" value="1"/>
</dbReference>
<organism evidence="10 11">
    <name type="scientific">Palleronia abyssalis</name>
    <dbReference type="NCBI Taxonomy" id="1501240"/>
    <lineage>
        <taxon>Bacteria</taxon>
        <taxon>Pseudomonadati</taxon>
        <taxon>Pseudomonadota</taxon>
        <taxon>Alphaproteobacteria</taxon>
        <taxon>Rhodobacterales</taxon>
        <taxon>Roseobacteraceae</taxon>
        <taxon>Palleronia</taxon>
    </lineage>
</organism>
<evidence type="ECO:0000313" key="11">
    <source>
        <dbReference type="Proteomes" id="UP000244912"/>
    </source>
</evidence>
<keyword evidence="11" id="KW-1185">Reference proteome</keyword>
<evidence type="ECO:0000313" key="10">
    <source>
        <dbReference type="EMBL" id="SPJ23271.1"/>
    </source>
</evidence>
<keyword evidence="7 8" id="KW-0472">Membrane</keyword>
<evidence type="ECO:0000256" key="6">
    <source>
        <dbReference type="ARBA" id="ARBA00022989"/>
    </source>
</evidence>
<sequence>MTVTGILDIALIIAFVSASLAQIIAMIRLLKGPCTGDRILAIDTMTVNAIALIVLLGLAGGTGLYFEGALLFAMLGFVSTVAYARFVLRGDIIE</sequence>
<dbReference type="GO" id="GO:0015385">
    <property type="term" value="F:sodium:proton antiporter activity"/>
    <property type="evidence" value="ECO:0007669"/>
    <property type="project" value="TreeGrafter"/>
</dbReference>
<feature type="transmembrane region" description="Helical" evidence="9">
    <location>
        <begin position="65"/>
        <end position="88"/>
    </location>
</feature>
<evidence type="ECO:0000256" key="9">
    <source>
        <dbReference type="SAM" id="Phobius"/>
    </source>
</evidence>
<dbReference type="Proteomes" id="UP000244912">
    <property type="component" value="Unassembled WGS sequence"/>
</dbReference>
<feature type="transmembrane region" description="Helical" evidence="9">
    <location>
        <begin position="6"/>
        <end position="27"/>
    </location>
</feature>
<dbReference type="InterPro" id="IPR007208">
    <property type="entry name" value="MrpF/PhaF-like"/>
</dbReference>
<feature type="transmembrane region" description="Helical" evidence="9">
    <location>
        <begin position="39"/>
        <end position="59"/>
    </location>
</feature>